<organism evidence="1 2">
    <name type="scientific">Miscanthus lutarioriparius</name>
    <dbReference type="NCBI Taxonomy" id="422564"/>
    <lineage>
        <taxon>Eukaryota</taxon>
        <taxon>Viridiplantae</taxon>
        <taxon>Streptophyta</taxon>
        <taxon>Embryophyta</taxon>
        <taxon>Tracheophyta</taxon>
        <taxon>Spermatophyta</taxon>
        <taxon>Magnoliopsida</taxon>
        <taxon>Liliopsida</taxon>
        <taxon>Poales</taxon>
        <taxon>Poaceae</taxon>
        <taxon>PACMAD clade</taxon>
        <taxon>Panicoideae</taxon>
        <taxon>Andropogonodae</taxon>
        <taxon>Andropogoneae</taxon>
        <taxon>Saccharinae</taxon>
        <taxon>Miscanthus</taxon>
    </lineage>
</organism>
<proteinExistence type="predicted"/>
<comment type="caution">
    <text evidence="1">The sequence shown here is derived from an EMBL/GenBank/DDBJ whole genome shotgun (WGS) entry which is preliminary data.</text>
</comment>
<dbReference type="Proteomes" id="UP000604825">
    <property type="component" value="Unassembled WGS sequence"/>
</dbReference>
<sequence>MAEGAREQWSVSLGSLEEIMLRAVLVPVVDVTPQRLNVQAAELNKFRLQSSGNRDLITSFEAPTVDSLLFSYFSTLSRFIGFGLDLHLMSLSTSMEWSSKYTELNNPAGLRIRVLCMVILASGYERGICSTKKEYGHYMEDIGRNRHISLTNLEVVEIKGFNGSQPWFLKHSDQICANAKDSADGTIQRGARNAREVGEALKVGEDEDEYLCRDAGQGGNGRGSARAMERELGVAQRDHVESCLLLLWMSRHIVSTSKQPSSTNSGCNPVETMT</sequence>
<dbReference type="AlphaFoldDB" id="A0A811MJY8"/>
<evidence type="ECO:0000313" key="2">
    <source>
        <dbReference type="Proteomes" id="UP000604825"/>
    </source>
</evidence>
<reference evidence="1" key="1">
    <citation type="submission" date="2020-10" db="EMBL/GenBank/DDBJ databases">
        <authorList>
            <person name="Han B."/>
            <person name="Lu T."/>
            <person name="Zhao Q."/>
            <person name="Huang X."/>
            <person name="Zhao Y."/>
        </authorList>
    </citation>
    <scope>NUCLEOTIDE SEQUENCE</scope>
</reference>
<evidence type="ECO:0000313" key="1">
    <source>
        <dbReference type="EMBL" id="CAD6207832.1"/>
    </source>
</evidence>
<dbReference type="OrthoDB" id="691232at2759"/>
<keyword evidence="2" id="KW-1185">Reference proteome</keyword>
<gene>
    <name evidence="1" type="ORF">NCGR_LOCUS5329</name>
</gene>
<protein>
    <submittedName>
        <fullName evidence="1">Uncharacterized protein</fullName>
    </submittedName>
</protein>
<name>A0A811MJY8_9POAL</name>
<dbReference type="EMBL" id="CAJGYO010000001">
    <property type="protein sequence ID" value="CAD6207832.1"/>
    <property type="molecule type" value="Genomic_DNA"/>
</dbReference>
<accession>A0A811MJY8</accession>